<dbReference type="InterPro" id="IPR017968">
    <property type="entry name" value="Acylphosphatase_CS"/>
</dbReference>
<dbReference type="InterPro" id="IPR020456">
    <property type="entry name" value="Acylphosphatase"/>
</dbReference>
<evidence type="ECO:0000256" key="5">
    <source>
        <dbReference type="PROSITE-ProRule" id="PRU00520"/>
    </source>
</evidence>
<evidence type="ECO:0000256" key="3">
    <source>
        <dbReference type="ARBA" id="ARBA00015991"/>
    </source>
</evidence>
<evidence type="ECO:0000313" key="10">
    <source>
        <dbReference type="Proteomes" id="UP000514411"/>
    </source>
</evidence>
<dbReference type="NCBIfam" id="NF011018">
    <property type="entry name" value="PRK14446.1"/>
    <property type="match status" value="1"/>
</dbReference>
<evidence type="ECO:0000313" key="8">
    <source>
        <dbReference type="EMBL" id="CAD0339199.1"/>
    </source>
</evidence>
<dbReference type="InterPro" id="IPR001792">
    <property type="entry name" value="Acylphosphatase-like_dom"/>
</dbReference>
<keyword evidence="5" id="KW-0378">Hydrolase</keyword>
<evidence type="ECO:0000256" key="2">
    <source>
        <dbReference type="ARBA" id="ARBA00012150"/>
    </source>
</evidence>
<evidence type="ECO:0000256" key="6">
    <source>
        <dbReference type="RuleBase" id="RU004168"/>
    </source>
</evidence>
<organism evidence="8">
    <name type="scientific">Xanthomonas campestris pv. juglandis</name>
    <name type="common">Xanthomonas arboricola pv. juglandis</name>
    <dbReference type="NCBI Taxonomy" id="195709"/>
    <lineage>
        <taxon>Bacteria</taxon>
        <taxon>Pseudomonadati</taxon>
        <taxon>Pseudomonadota</taxon>
        <taxon>Gammaproteobacteria</taxon>
        <taxon>Lysobacterales</taxon>
        <taxon>Lysobacteraceae</taxon>
        <taxon>Xanthomonas</taxon>
    </lineage>
</organism>
<sequence length="88" mass="9263">MQAARFIVTGVVQGVWFRASTRERAVALGLRGHARNQPDGSVEVVAAGPAVALDALETWLWQGPPAARVAAVTRTPCAPPPTEEFVTG</sequence>
<dbReference type="PANTHER" id="PTHR47268:SF4">
    <property type="entry name" value="ACYLPHOSPHATASE"/>
    <property type="match status" value="1"/>
</dbReference>
<evidence type="ECO:0000256" key="1">
    <source>
        <dbReference type="ARBA" id="ARBA00005614"/>
    </source>
</evidence>
<dbReference type="PROSITE" id="PS00150">
    <property type="entry name" value="ACYLPHOSPHATASE_1"/>
    <property type="match status" value="1"/>
</dbReference>
<reference evidence="8 10" key="1">
    <citation type="submission" date="2020-07" db="EMBL/GenBank/DDBJ databases">
        <authorList>
            <person name="Teixeira M."/>
        </authorList>
    </citation>
    <scope>NUCLEOTIDE SEQUENCE</scope>
    <source>
        <strain evidence="9">3</strain>
        <strain evidence="8">Xanthomonas arboricola pv. juglandis CPBF 427</strain>
    </source>
</reference>
<dbReference type="PROSITE" id="PS51160">
    <property type="entry name" value="ACYLPHOSPHATASE_3"/>
    <property type="match status" value="1"/>
</dbReference>
<dbReference type="PANTHER" id="PTHR47268">
    <property type="entry name" value="ACYLPHOSPHATASE"/>
    <property type="match status" value="1"/>
</dbReference>
<dbReference type="RefSeq" id="WP_039810755.1">
    <property type="nucleotide sequence ID" value="NZ_LR861807.1"/>
</dbReference>
<evidence type="ECO:0000313" key="9">
    <source>
        <dbReference type="EMBL" id="CAD1795904.1"/>
    </source>
</evidence>
<feature type="active site" evidence="5">
    <location>
        <position position="36"/>
    </location>
</feature>
<protein>
    <recommendedName>
        <fullName evidence="3 5">acylphosphatase</fullName>
        <ecNumber evidence="2 5">3.6.1.7</ecNumber>
    </recommendedName>
</protein>
<evidence type="ECO:0000256" key="4">
    <source>
        <dbReference type="ARBA" id="ARBA00047645"/>
    </source>
</evidence>
<dbReference type="SUPFAM" id="SSF54975">
    <property type="entry name" value="Acylphosphatase/BLUF domain-like"/>
    <property type="match status" value="1"/>
</dbReference>
<dbReference type="EMBL" id="LR824643">
    <property type="protein sequence ID" value="CAD0339199.1"/>
    <property type="molecule type" value="Genomic_DNA"/>
</dbReference>
<dbReference type="GO" id="GO:0003998">
    <property type="term" value="F:acylphosphatase activity"/>
    <property type="evidence" value="ECO:0007669"/>
    <property type="project" value="UniProtKB-EC"/>
</dbReference>
<name>A0A2N7V7H3_XANCJ</name>
<dbReference type="EC" id="3.6.1.7" evidence="2 5"/>
<dbReference type="Pfam" id="PF00708">
    <property type="entry name" value="Acylphosphatase"/>
    <property type="match status" value="1"/>
</dbReference>
<comment type="catalytic activity">
    <reaction evidence="4 5">
        <text>an acyl phosphate + H2O = a carboxylate + phosphate + H(+)</text>
        <dbReference type="Rhea" id="RHEA:14965"/>
        <dbReference type="ChEBI" id="CHEBI:15377"/>
        <dbReference type="ChEBI" id="CHEBI:15378"/>
        <dbReference type="ChEBI" id="CHEBI:29067"/>
        <dbReference type="ChEBI" id="CHEBI:43474"/>
        <dbReference type="ChEBI" id="CHEBI:59918"/>
        <dbReference type="EC" id="3.6.1.7"/>
    </reaction>
</comment>
<dbReference type="Gene3D" id="3.30.70.100">
    <property type="match status" value="1"/>
</dbReference>
<dbReference type="OrthoDB" id="5295388at2"/>
<evidence type="ECO:0000259" key="7">
    <source>
        <dbReference type="PROSITE" id="PS51160"/>
    </source>
</evidence>
<feature type="domain" description="Acylphosphatase-like" evidence="7">
    <location>
        <begin position="3"/>
        <end position="88"/>
    </location>
</feature>
<comment type="similarity">
    <text evidence="1 6">Belongs to the acylphosphatase family.</text>
</comment>
<dbReference type="AlphaFoldDB" id="A0A2N7V7H3"/>
<feature type="active site" evidence="5">
    <location>
        <position position="18"/>
    </location>
</feature>
<dbReference type="EMBL" id="LR861807">
    <property type="protein sequence ID" value="CAD1795904.1"/>
    <property type="molecule type" value="Genomic_DNA"/>
</dbReference>
<dbReference type="InterPro" id="IPR036046">
    <property type="entry name" value="Acylphosphatase-like_dom_sf"/>
</dbReference>
<proteinExistence type="inferred from homology"/>
<gene>
    <name evidence="9" type="ORF">XSP_003432</name>
    <name evidence="8" type="ORF">XSP_003460</name>
</gene>
<accession>A0A2N7V7H3</accession>
<dbReference type="Proteomes" id="UP000514411">
    <property type="component" value="Chromosome"/>
</dbReference>